<dbReference type="OrthoDB" id="4938828at2"/>
<name>A0A3N0C5T5_9MICC</name>
<dbReference type="PROSITE" id="PS51186">
    <property type="entry name" value="GNAT"/>
    <property type="match status" value="1"/>
</dbReference>
<accession>A0A3N0C5T5</accession>
<evidence type="ECO:0000259" key="2">
    <source>
        <dbReference type="PROSITE" id="PS51186"/>
    </source>
</evidence>
<reference evidence="3 4" key="1">
    <citation type="submission" date="2018-10" db="EMBL/GenBank/DDBJ databases">
        <title>Genome sequencing of Arthrobacter oryzae TNB02.</title>
        <authorList>
            <person name="Cho Y.-J."/>
            <person name="Cho A."/>
            <person name="Kim O.-S."/>
        </authorList>
    </citation>
    <scope>NUCLEOTIDE SEQUENCE [LARGE SCALE GENOMIC DNA]</scope>
    <source>
        <strain evidence="3 4">TNB02</strain>
    </source>
</reference>
<comment type="caution">
    <text evidence="3">The sequence shown here is derived from an EMBL/GenBank/DDBJ whole genome shotgun (WGS) entry which is preliminary data.</text>
</comment>
<sequence>MPVSNESRVVLEDVTEAVLVELLALATSDAGADEVTPPLGGTAGWNTERISWFRAYHRAAAAGLEGPAAEKTWAVYSNGEIAGSIRLRRTGPADQSRGRDPSRGRDHESDSQSLETGIWLGRAMRGTGIGAEAFRLVRDLALAAGARELRAQTSPGNHAAQALLRAGGAEIVSGISPSAGADTPAAPVRARIRLG</sequence>
<evidence type="ECO:0000256" key="1">
    <source>
        <dbReference type="SAM" id="MobiDB-lite"/>
    </source>
</evidence>
<protein>
    <submittedName>
        <fullName evidence="3">N-acetyltransferase</fullName>
    </submittedName>
</protein>
<dbReference type="InterPro" id="IPR000182">
    <property type="entry name" value="GNAT_dom"/>
</dbReference>
<dbReference type="Proteomes" id="UP000273807">
    <property type="component" value="Unassembled WGS sequence"/>
</dbReference>
<organism evidence="3 4">
    <name type="scientific">Arthrobacter oryzae</name>
    <dbReference type="NCBI Taxonomy" id="409290"/>
    <lineage>
        <taxon>Bacteria</taxon>
        <taxon>Bacillati</taxon>
        <taxon>Actinomycetota</taxon>
        <taxon>Actinomycetes</taxon>
        <taxon>Micrococcales</taxon>
        <taxon>Micrococcaceae</taxon>
        <taxon>Arthrobacter</taxon>
    </lineage>
</organism>
<proteinExistence type="predicted"/>
<dbReference type="InterPro" id="IPR016181">
    <property type="entry name" value="Acyl_CoA_acyltransferase"/>
</dbReference>
<keyword evidence="4" id="KW-1185">Reference proteome</keyword>
<dbReference type="AlphaFoldDB" id="A0A3N0C5T5"/>
<feature type="domain" description="N-acetyltransferase" evidence="2">
    <location>
        <begin position="9"/>
        <end position="195"/>
    </location>
</feature>
<feature type="region of interest" description="Disordered" evidence="1">
    <location>
        <begin position="86"/>
        <end position="114"/>
    </location>
</feature>
<keyword evidence="3" id="KW-0808">Transferase</keyword>
<dbReference type="RefSeq" id="WP_123254162.1">
    <property type="nucleotide sequence ID" value="NZ_RBED01000069.1"/>
</dbReference>
<dbReference type="Pfam" id="PF13302">
    <property type="entry name" value="Acetyltransf_3"/>
    <property type="match status" value="1"/>
</dbReference>
<evidence type="ECO:0000313" key="4">
    <source>
        <dbReference type="Proteomes" id="UP000273807"/>
    </source>
</evidence>
<gene>
    <name evidence="3" type="ORF">D7003_03860</name>
</gene>
<dbReference type="Gene3D" id="3.40.630.30">
    <property type="match status" value="1"/>
</dbReference>
<evidence type="ECO:0000313" key="3">
    <source>
        <dbReference type="EMBL" id="RNL58322.1"/>
    </source>
</evidence>
<feature type="compositionally biased region" description="Basic and acidic residues" evidence="1">
    <location>
        <begin position="96"/>
        <end position="110"/>
    </location>
</feature>
<dbReference type="EMBL" id="RBED01000069">
    <property type="protein sequence ID" value="RNL58322.1"/>
    <property type="molecule type" value="Genomic_DNA"/>
</dbReference>
<dbReference type="SUPFAM" id="SSF55729">
    <property type="entry name" value="Acyl-CoA N-acyltransferases (Nat)"/>
    <property type="match status" value="1"/>
</dbReference>
<dbReference type="GO" id="GO:0016747">
    <property type="term" value="F:acyltransferase activity, transferring groups other than amino-acyl groups"/>
    <property type="evidence" value="ECO:0007669"/>
    <property type="project" value="InterPro"/>
</dbReference>